<keyword evidence="3" id="KW-1185">Reference proteome</keyword>
<accession>A0A183UYC3</accession>
<feature type="compositionally biased region" description="Basic and acidic residues" evidence="1">
    <location>
        <begin position="471"/>
        <end position="480"/>
    </location>
</feature>
<feature type="region of interest" description="Disordered" evidence="1">
    <location>
        <begin position="112"/>
        <end position="137"/>
    </location>
</feature>
<dbReference type="WBParaSite" id="TCNE_0001349301-mRNA-1">
    <property type="protein sequence ID" value="TCNE_0001349301-mRNA-1"/>
    <property type="gene ID" value="TCNE_0001349301"/>
</dbReference>
<dbReference type="Proteomes" id="UP000050794">
    <property type="component" value="Unassembled WGS sequence"/>
</dbReference>
<feature type="region of interest" description="Disordered" evidence="1">
    <location>
        <begin position="593"/>
        <end position="661"/>
    </location>
</feature>
<feature type="compositionally biased region" description="Basic and acidic residues" evidence="1">
    <location>
        <begin position="161"/>
        <end position="173"/>
    </location>
</feature>
<sequence>MRRSFAFGSSTPRQFSHLSGIQPELRVYDVKIRPKVDKRSYTTPVISSIRSRTGKYSFQYPHKPFPSAFCSVYICLTSHLIITIAVDKVLDVQILQNKYYSIFSVPATARVPRALPPKPQKAKRRSEDDDDEIASEPDFVQDRYQERQTDFMQSIKKKLHADQSMKKMQHPKENGTSSPAKETAVVRKERRVIRTTSNEDGKKVEKIVESVKRSFPKRSNTIEDEVVDLPVETTQPCIVPQTISTAASELFAKSAPTIRPINDSSEVIVVYDEKPPEEHLGGFLGELAATATERKDIIDQAAVLKGVMMDQMESALTKAATDDEQHATGGKGAKNGLDGSEDNSHFADGNSKAESKLEVHTSLNATSEEQFDGRKHSLEVERTLDQSDSNNKIPSGEGSELSIGYSPQRTSPEQEAKLVLVSETKASTDLEHSPGQHAQDQQQSSQYSPVHSEVILSVHESMHSTEGVVRPQDDSTHSSERIAGPIREGSSEDNTRSILESIHSDDGAQSMHESVHSTEGIRSIHDTDNSPHSEAGPIRETMNVTEGMYSSHESVHSPQEGVLFVQQSTHPAEGTAHSVSGDAHTLDDLTRSVHGSIHPAGNDTHPEHHSSHSNEDTPSSQPREDSFPKTEHPLEDQSYTEVTSRSVEHSDIHCSDSTVHSPGIHVEQSHVVDSSPGYEFTSGYDIERRSPDQGSYFVKSSRFEIGESRGDTDENSDEEAHAFRTTTGSKFSEEAIRLQRSEASLKERVEENIEEGEDVSVI</sequence>
<proteinExistence type="predicted"/>
<dbReference type="EMBL" id="UYWY01021748">
    <property type="protein sequence ID" value="VDM44814.1"/>
    <property type="molecule type" value="Genomic_DNA"/>
</dbReference>
<evidence type="ECO:0000313" key="3">
    <source>
        <dbReference type="Proteomes" id="UP000050794"/>
    </source>
</evidence>
<feature type="compositionally biased region" description="Basic and acidic residues" evidence="1">
    <location>
        <begin position="604"/>
        <end position="615"/>
    </location>
</feature>
<organism evidence="3 4">
    <name type="scientific">Toxocara canis</name>
    <name type="common">Canine roundworm</name>
    <dbReference type="NCBI Taxonomy" id="6265"/>
    <lineage>
        <taxon>Eukaryota</taxon>
        <taxon>Metazoa</taxon>
        <taxon>Ecdysozoa</taxon>
        <taxon>Nematoda</taxon>
        <taxon>Chromadorea</taxon>
        <taxon>Rhabditida</taxon>
        <taxon>Spirurina</taxon>
        <taxon>Ascaridomorpha</taxon>
        <taxon>Ascaridoidea</taxon>
        <taxon>Toxocaridae</taxon>
        <taxon>Toxocara</taxon>
    </lineage>
</organism>
<evidence type="ECO:0000256" key="1">
    <source>
        <dbReference type="SAM" id="MobiDB-lite"/>
    </source>
</evidence>
<feature type="compositionally biased region" description="Basic and acidic residues" evidence="1">
    <location>
        <begin position="706"/>
        <end position="722"/>
    </location>
</feature>
<feature type="region of interest" description="Disordered" evidence="1">
    <location>
        <begin position="161"/>
        <end position="187"/>
    </location>
</feature>
<gene>
    <name evidence="2" type="ORF">TCNE_LOCUS13493</name>
</gene>
<feature type="region of interest" description="Disordered" evidence="1">
    <location>
        <begin position="316"/>
        <end position="537"/>
    </location>
</feature>
<name>A0A183UYC3_TOXCA</name>
<protein>
    <submittedName>
        <fullName evidence="4">ANK_REP_REGION domain-containing protein</fullName>
    </submittedName>
</protein>
<evidence type="ECO:0000313" key="4">
    <source>
        <dbReference type="WBParaSite" id="TCNE_0001349301-mRNA-1"/>
    </source>
</evidence>
<feature type="compositionally biased region" description="Basic and acidic residues" evidence="1">
    <location>
        <begin position="622"/>
        <end position="635"/>
    </location>
</feature>
<reference evidence="2 3" key="2">
    <citation type="submission" date="2018-11" db="EMBL/GenBank/DDBJ databases">
        <authorList>
            <consortium name="Pathogen Informatics"/>
        </authorList>
    </citation>
    <scope>NUCLEOTIDE SEQUENCE [LARGE SCALE GENOMIC DNA]</scope>
</reference>
<evidence type="ECO:0000313" key="2">
    <source>
        <dbReference type="EMBL" id="VDM44814.1"/>
    </source>
</evidence>
<feature type="compositionally biased region" description="Basic and acidic residues" evidence="1">
    <location>
        <begin position="371"/>
        <end position="385"/>
    </location>
</feature>
<feature type="compositionally biased region" description="Basic and acidic residues" evidence="1">
    <location>
        <begin position="522"/>
        <end position="531"/>
    </location>
</feature>
<feature type="compositionally biased region" description="Low complexity" evidence="1">
    <location>
        <begin position="435"/>
        <end position="448"/>
    </location>
</feature>
<reference evidence="4" key="1">
    <citation type="submission" date="2016-06" db="UniProtKB">
        <authorList>
            <consortium name="WormBaseParasite"/>
        </authorList>
    </citation>
    <scope>IDENTIFICATION</scope>
</reference>
<dbReference type="AlphaFoldDB" id="A0A183UYC3"/>
<feature type="region of interest" description="Disordered" evidence="1">
    <location>
        <begin position="706"/>
        <end position="728"/>
    </location>
</feature>